<keyword evidence="3" id="KW-1185">Reference proteome</keyword>
<dbReference type="EMBL" id="UYJE01004647">
    <property type="protein sequence ID" value="VDI30069.1"/>
    <property type="molecule type" value="Genomic_DNA"/>
</dbReference>
<evidence type="ECO:0000256" key="1">
    <source>
        <dbReference type="SAM" id="MobiDB-lite"/>
    </source>
</evidence>
<dbReference type="Proteomes" id="UP000596742">
    <property type="component" value="Unassembled WGS sequence"/>
</dbReference>
<feature type="compositionally biased region" description="Basic residues" evidence="1">
    <location>
        <begin position="679"/>
        <end position="692"/>
    </location>
</feature>
<comment type="caution">
    <text evidence="2">The sequence shown here is derived from an EMBL/GenBank/DDBJ whole genome shotgun (WGS) entry which is preliminary data.</text>
</comment>
<feature type="region of interest" description="Disordered" evidence="1">
    <location>
        <begin position="679"/>
        <end position="703"/>
    </location>
</feature>
<reference evidence="2" key="1">
    <citation type="submission" date="2018-11" db="EMBL/GenBank/DDBJ databases">
        <authorList>
            <person name="Alioto T."/>
            <person name="Alioto T."/>
        </authorList>
    </citation>
    <scope>NUCLEOTIDE SEQUENCE</scope>
</reference>
<organism evidence="2 3">
    <name type="scientific">Mytilus galloprovincialis</name>
    <name type="common">Mediterranean mussel</name>
    <dbReference type="NCBI Taxonomy" id="29158"/>
    <lineage>
        <taxon>Eukaryota</taxon>
        <taxon>Metazoa</taxon>
        <taxon>Spiralia</taxon>
        <taxon>Lophotrochozoa</taxon>
        <taxon>Mollusca</taxon>
        <taxon>Bivalvia</taxon>
        <taxon>Autobranchia</taxon>
        <taxon>Pteriomorphia</taxon>
        <taxon>Mytilida</taxon>
        <taxon>Mytiloidea</taxon>
        <taxon>Mytilidae</taxon>
        <taxon>Mytilinae</taxon>
        <taxon>Mytilus</taxon>
    </lineage>
</organism>
<evidence type="ECO:0008006" key="4">
    <source>
        <dbReference type="Google" id="ProtNLM"/>
    </source>
</evidence>
<accession>A0A8B6E829</accession>
<gene>
    <name evidence="2" type="ORF">MGAL_10B077288</name>
</gene>
<protein>
    <recommendedName>
        <fullName evidence="4">SWIM-type domain-containing protein</fullName>
    </recommendedName>
</protein>
<dbReference type="OrthoDB" id="6077520at2759"/>
<evidence type="ECO:0000313" key="3">
    <source>
        <dbReference type="Proteomes" id="UP000596742"/>
    </source>
</evidence>
<feature type="non-terminal residue" evidence="2">
    <location>
        <position position="729"/>
    </location>
</feature>
<evidence type="ECO:0000313" key="2">
    <source>
        <dbReference type="EMBL" id="VDI30069.1"/>
    </source>
</evidence>
<proteinExistence type="predicted"/>
<sequence length="729" mass="83717">YNEELSVVKRELSFSFRESPSPSSSETSLPSLASPKRKIETKYTTNTEEIFYHDEPLLPIFREFKEGVKTRYIVDILLESAGKRYLARSVPNYIDQNVSFIYSIRHTGHWKNCLCDGMGVWHQTGKETKFISVEESGGFVYVNDDQATETTMKVVRRKYVNKSNQHLHRIVIHMEDPRSGVIFNEMFVQYYFDSSTGPTKIEPHGNSTKAKNPYQRTSHSTFAKIKEFREENKTKPKQIFNDIISEQGGLEHVKGSSSIPRNRKQIYNVNNNNCKFIDPVVECSDLAKEQEKNMSQFRKTFDSYFKLPSTLLQESPKLIDLKVFGTDGDVNLSSAFQACFPNSKHLLCDIHMFDNIERKLVKLGISGKLKKEYINDIFGYVEEDIKIPGLVDSLSAEEFTSNLNNLTANWRERHTKGNDFLEYFVEYKADTIRNSMSPELRSICGLGFPPKTYTQNPNECINKVIKEDLTSKCDAFDFAKKMEIKVKQQENEVKLALIGKGEYTLKPEYSHLKIEENLYWRKTSTQREAVFKKLLLAPLTARVSGDDAREKENILSMSPSDSNIDNIPYRILVDIFNDASQISTKKGNIIQSPGCTDIFYVADYKSKKAKEVAVNFKSWNIKCEKVCFRFNAYSICEHTLALAESHGGLRDYLAKYKLKKNRVTVTKISNFGLSKTRGKKVSSATQKRKGSANKKSSEVNDYRQDTEVQRHNLTKQPFHLTFIAGIIRK</sequence>
<name>A0A8B6E829_MYTGA</name>
<dbReference type="AlphaFoldDB" id="A0A8B6E829"/>